<dbReference type="SUPFAM" id="SSF103481">
    <property type="entry name" value="Multidrug resistance efflux transporter EmrE"/>
    <property type="match status" value="2"/>
</dbReference>
<dbReference type="Pfam" id="PF00892">
    <property type="entry name" value="EamA"/>
    <property type="match status" value="1"/>
</dbReference>
<evidence type="ECO:0000256" key="4">
    <source>
        <dbReference type="ARBA" id="ARBA00023136"/>
    </source>
</evidence>
<comment type="caution">
    <text evidence="7">The sequence shown here is derived from an EMBL/GenBank/DDBJ whole genome shotgun (WGS) entry which is preliminary data.</text>
</comment>
<dbReference type="InterPro" id="IPR050638">
    <property type="entry name" value="AA-Vitamin_Transporters"/>
</dbReference>
<feature type="transmembrane region" description="Helical" evidence="5">
    <location>
        <begin position="66"/>
        <end position="85"/>
    </location>
</feature>
<dbReference type="InterPro" id="IPR037185">
    <property type="entry name" value="EmrE-like"/>
</dbReference>
<organism evidence="7 8">
    <name type="scientific">Albidovulum denitrificans</name>
    <dbReference type="NCBI Taxonomy" id="404881"/>
    <lineage>
        <taxon>Bacteria</taxon>
        <taxon>Pseudomonadati</taxon>
        <taxon>Pseudomonadota</taxon>
        <taxon>Alphaproteobacteria</taxon>
        <taxon>Rhodobacterales</taxon>
        <taxon>Paracoccaceae</taxon>
        <taxon>Albidovulum</taxon>
    </lineage>
</organism>
<evidence type="ECO:0000256" key="2">
    <source>
        <dbReference type="ARBA" id="ARBA00022692"/>
    </source>
</evidence>
<dbReference type="GO" id="GO:0016020">
    <property type="term" value="C:membrane"/>
    <property type="evidence" value="ECO:0007669"/>
    <property type="project" value="UniProtKB-SubCell"/>
</dbReference>
<keyword evidence="4 5" id="KW-0472">Membrane</keyword>
<evidence type="ECO:0000313" key="8">
    <source>
        <dbReference type="Proteomes" id="UP000238338"/>
    </source>
</evidence>
<feature type="transmembrane region" description="Helical" evidence="5">
    <location>
        <begin position="261"/>
        <end position="278"/>
    </location>
</feature>
<keyword evidence="3 5" id="KW-1133">Transmembrane helix</keyword>
<feature type="transmembrane region" description="Helical" evidence="5">
    <location>
        <begin position="148"/>
        <end position="165"/>
    </location>
</feature>
<dbReference type="PANTHER" id="PTHR32322:SF9">
    <property type="entry name" value="AMINO-ACID METABOLITE EFFLUX PUMP-RELATED"/>
    <property type="match status" value="1"/>
</dbReference>
<dbReference type="RefSeq" id="WP_105513772.1">
    <property type="nucleotide sequence ID" value="NZ_PVEP01000002.1"/>
</dbReference>
<keyword evidence="8" id="KW-1185">Reference proteome</keyword>
<evidence type="ECO:0000259" key="6">
    <source>
        <dbReference type="Pfam" id="PF00892"/>
    </source>
</evidence>
<protein>
    <submittedName>
        <fullName evidence="7">EamA-like transporter family protein</fullName>
    </submittedName>
</protein>
<dbReference type="EMBL" id="PVEP01000002">
    <property type="protein sequence ID" value="PQV57528.1"/>
    <property type="molecule type" value="Genomic_DNA"/>
</dbReference>
<dbReference type="AlphaFoldDB" id="A0A2S8S9Y2"/>
<evidence type="ECO:0000313" key="7">
    <source>
        <dbReference type="EMBL" id="PQV57528.1"/>
    </source>
</evidence>
<evidence type="ECO:0000256" key="5">
    <source>
        <dbReference type="SAM" id="Phobius"/>
    </source>
</evidence>
<feature type="transmembrane region" description="Helical" evidence="5">
    <location>
        <begin position="177"/>
        <end position="198"/>
    </location>
</feature>
<dbReference type="OrthoDB" id="321830at2"/>
<dbReference type="PANTHER" id="PTHR32322">
    <property type="entry name" value="INNER MEMBRANE TRANSPORTER"/>
    <property type="match status" value="1"/>
</dbReference>
<evidence type="ECO:0000256" key="3">
    <source>
        <dbReference type="ARBA" id="ARBA00022989"/>
    </source>
</evidence>
<dbReference type="InterPro" id="IPR000620">
    <property type="entry name" value="EamA_dom"/>
</dbReference>
<feature type="transmembrane region" description="Helical" evidence="5">
    <location>
        <begin position="237"/>
        <end position="255"/>
    </location>
</feature>
<name>A0A2S8S9Y2_9RHOB</name>
<keyword evidence="2 5" id="KW-0812">Transmembrane</keyword>
<feature type="transmembrane region" description="Helical" evidence="5">
    <location>
        <begin position="33"/>
        <end position="54"/>
    </location>
</feature>
<feature type="transmembrane region" description="Helical" evidence="5">
    <location>
        <begin position="91"/>
        <end position="111"/>
    </location>
</feature>
<feature type="transmembrane region" description="Helical" evidence="5">
    <location>
        <begin position="204"/>
        <end position="225"/>
    </location>
</feature>
<proteinExistence type="predicted"/>
<comment type="subcellular location">
    <subcellularLocation>
        <location evidence="1">Membrane</location>
        <topology evidence="1">Multi-pass membrane protein</topology>
    </subcellularLocation>
</comment>
<accession>A0A2S8S9Y2</accession>
<gene>
    <name evidence="7" type="ORF">LX70_01333</name>
</gene>
<sequence length="281" mass="28620">MRLFYLTLLTMLAFAANSVLNRAAVGAGLIDPLAFAVLRLIAGAAMLGVLLIALRAGRGGAGGWHARAVGVVSLLTYLFGFSLAYGALDAGAGALILFGMVQITMFAGAVLGREGMPARRWVGAGLAFAGLIWLLAPGSAPSGHPVEAAMMAAAGVGWGIYSLSARGADDPLVATGWNFILAVPVALAIWLVVSGGVWPQMRAGGVALAVVSGALTSGLGYALWYALLPALGPSRGAVAQLTVPIFAVAGGMIFLHEALTLRFLMAALLVLGGVGWALKRR</sequence>
<evidence type="ECO:0000256" key="1">
    <source>
        <dbReference type="ARBA" id="ARBA00004141"/>
    </source>
</evidence>
<dbReference type="Proteomes" id="UP000238338">
    <property type="component" value="Unassembled WGS sequence"/>
</dbReference>
<feature type="transmembrane region" description="Helical" evidence="5">
    <location>
        <begin position="118"/>
        <end position="136"/>
    </location>
</feature>
<reference evidence="7 8" key="1">
    <citation type="submission" date="2018-02" db="EMBL/GenBank/DDBJ databases">
        <title>Genomic Encyclopedia of Archaeal and Bacterial Type Strains, Phase II (KMG-II): from individual species to whole genera.</title>
        <authorList>
            <person name="Goeker M."/>
        </authorList>
    </citation>
    <scope>NUCLEOTIDE SEQUENCE [LARGE SCALE GENOMIC DNA]</scope>
    <source>
        <strain evidence="7 8">DSM 18921</strain>
    </source>
</reference>
<feature type="domain" description="EamA" evidence="6">
    <location>
        <begin position="149"/>
        <end position="275"/>
    </location>
</feature>